<dbReference type="OrthoDB" id="9802987at2"/>
<keyword evidence="2" id="KW-0808">Transferase</keyword>
<dbReference type="Pfam" id="PF04230">
    <property type="entry name" value="PS_pyruv_trans"/>
    <property type="match status" value="1"/>
</dbReference>
<accession>A0A6I4T0I5</accession>
<dbReference type="Proteomes" id="UP000433652">
    <property type="component" value="Unassembled WGS sequence"/>
</dbReference>
<evidence type="ECO:0000313" key="3">
    <source>
        <dbReference type="Proteomes" id="UP000433652"/>
    </source>
</evidence>
<name>A0A6I4T0I5_9SPHN</name>
<dbReference type="EMBL" id="WTYM01000057">
    <property type="protein sequence ID" value="MXO60736.1"/>
    <property type="molecule type" value="Genomic_DNA"/>
</dbReference>
<dbReference type="RefSeq" id="WP_159797151.1">
    <property type="nucleotide sequence ID" value="NZ_WTYM01000057.1"/>
</dbReference>
<protein>
    <submittedName>
        <fullName evidence="2">Polysaccharide pyruvyl transferase family protein</fullName>
    </submittedName>
</protein>
<dbReference type="InterPro" id="IPR007345">
    <property type="entry name" value="Polysacch_pyruvyl_Trfase"/>
</dbReference>
<keyword evidence="3" id="KW-1185">Reference proteome</keyword>
<evidence type="ECO:0000313" key="2">
    <source>
        <dbReference type="EMBL" id="MXO60736.1"/>
    </source>
</evidence>
<gene>
    <name evidence="2" type="ORF">GRI89_14430</name>
</gene>
<dbReference type="GO" id="GO:0016740">
    <property type="term" value="F:transferase activity"/>
    <property type="evidence" value="ECO:0007669"/>
    <property type="project" value="UniProtKB-KW"/>
</dbReference>
<evidence type="ECO:0000259" key="1">
    <source>
        <dbReference type="Pfam" id="PF04230"/>
    </source>
</evidence>
<organism evidence="2 3">
    <name type="scientific">Croceibacterium salegens</name>
    <dbReference type="NCBI Taxonomy" id="1737568"/>
    <lineage>
        <taxon>Bacteria</taxon>
        <taxon>Pseudomonadati</taxon>
        <taxon>Pseudomonadota</taxon>
        <taxon>Alphaproteobacteria</taxon>
        <taxon>Sphingomonadales</taxon>
        <taxon>Erythrobacteraceae</taxon>
        <taxon>Croceibacterium</taxon>
    </lineage>
</organism>
<sequence length="334" mass="36352">MNACDPALAAARRVTLLDTAVASTNLGDQIIMEAVRAGLRDVLAGTFVTSVASHDRLGPKGRALIRNADVAIAGGSNLISSRMWFRSVWKLGLRDAFLSMNTVLMGIGWYQFQNKPDPYSRWLLRRVLHPTALHSVRDSHAKAMLAGIGIVNVVNTGCPTLWDLANPARPPLPTCKAAEVVTTVNTYIKDPAADRRMLEILKARYGTVYAWIQTAEDGAYLRELAQGIEIIEPSLAAYDELLTSARDLDYVGNRLHGGIRAMQKGRRAIIVAIDNRAQEMGRDFALPIVARTNFERLEAMIAGPLEIAVRPPLGDIAAWKAALARTIHGPAAGD</sequence>
<feature type="domain" description="Polysaccharide pyruvyl transferase" evidence="1">
    <location>
        <begin position="25"/>
        <end position="275"/>
    </location>
</feature>
<proteinExistence type="predicted"/>
<reference evidence="2 3" key="1">
    <citation type="submission" date="2019-12" db="EMBL/GenBank/DDBJ databases">
        <title>Genomic-based taxomic classification of the family Erythrobacteraceae.</title>
        <authorList>
            <person name="Xu L."/>
        </authorList>
    </citation>
    <scope>NUCLEOTIDE SEQUENCE [LARGE SCALE GENOMIC DNA]</scope>
    <source>
        <strain evidence="2 3">MCCC 1K01500</strain>
    </source>
</reference>
<comment type="caution">
    <text evidence="2">The sequence shown here is derived from an EMBL/GenBank/DDBJ whole genome shotgun (WGS) entry which is preliminary data.</text>
</comment>
<dbReference type="AlphaFoldDB" id="A0A6I4T0I5"/>